<sequence>MIFYMRYLIDKINEIGNSPRVSSGRASSRAKEHPLRDHAPPLARQPPLRGLLPPLQPPRARSSFNKRSSEALSNYIYSLLGRKLPTPGQRGKNWEIKINPYRPHLLLRPGSAARACSPVQPPFSDCAPDRNTSFSNLGGAGGHYRLRNLFLHSDGGSLLAKLFSTRFALLPLLPPSPTLFVDENLVQHSSIISGYCCQSNTNKRQYFSVHCFISK</sequence>
<dbReference type="AlphaFoldDB" id="A0AAW2FLU1"/>
<name>A0AAW2FLU1_9HYME</name>
<feature type="region of interest" description="Disordered" evidence="1">
    <location>
        <begin position="18"/>
        <end position="66"/>
    </location>
</feature>
<organism evidence="2 3">
    <name type="scientific">Cardiocondyla obscurior</name>
    <dbReference type="NCBI Taxonomy" id="286306"/>
    <lineage>
        <taxon>Eukaryota</taxon>
        <taxon>Metazoa</taxon>
        <taxon>Ecdysozoa</taxon>
        <taxon>Arthropoda</taxon>
        <taxon>Hexapoda</taxon>
        <taxon>Insecta</taxon>
        <taxon>Pterygota</taxon>
        <taxon>Neoptera</taxon>
        <taxon>Endopterygota</taxon>
        <taxon>Hymenoptera</taxon>
        <taxon>Apocrita</taxon>
        <taxon>Aculeata</taxon>
        <taxon>Formicoidea</taxon>
        <taxon>Formicidae</taxon>
        <taxon>Myrmicinae</taxon>
        <taxon>Cardiocondyla</taxon>
    </lineage>
</organism>
<reference evidence="2 3" key="1">
    <citation type="submission" date="2023-03" db="EMBL/GenBank/DDBJ databases">
        <title>High recombination rates correlate with genetic variation in Cardiocondyla obscurior ants.</title>
        <authorList>
            <person name="Errbii M."/>
        </authorList>
    </citation>
    <scope>NUCLEOTIDE SEQUENCE [LARGE SCALE GENOMIC DNA]</scope>
    <source>
        <strain evidence="2">Alpha-2009</strain>
        <tissue evidence="2">Whole body</tissue>
    </source>
</reference>
<keyword evidence="3" id="KW-1185">Reference proteome</keyword>
<dbReference type="EMBL" id="JADYXP020000010">
    <property type="protein sequence ID" value="KAL0115132.1"/>
    <property type="molecule type" value="Genomic_DNA"/>
</dbReference>
<comment type="caution">
    <text evidence="2">The sequence shown here is derived from an EMBL/GenBank/DDBJ whole genome shotgun (WGS) entry which is preliminary data.</text>
</comment>
<accession>A0AAW2FLU1</accession>
<evidence type="ECO:0000313" key="3">
    <source>
        <dbReference type="Proteomes" id="UP001430953"/>
    </source>
</evidence>
<evidence type="ECO:0000256" key="1">
    <source>
        <dbReference type="SAM" id="MobiDB-lite"/>
    </source>
</evidence>
<feature type="compositionally biased region" description="Basic and acidic residues" evidence="1">
    <location>
        <begin position="29"/>
        <end position="39"/>
    </location>
</feature>
<protein>
    <submittedName>
        <fullName evidence="2">Uncharacterized protein</fullName>
    </submittedName>
</protein>
<dbReference type="Proteomes" id="UP001430953">
    <property type="component" value="Unassembled WGS sequence"/>
</dbReference>
<gene>
    <name evidence="2" type="ORF">PUN28_010610</name>
</gene>
<feature type="compositionally biased region" description="Low complexity" evidence="1">
    <location>
        <begin position="40"/>
        <end position="61"/>
    </location>
</feature>
<evidence type="ECO:0000313" key="2">
    <source>
        <dbReference type="EMBL" id="KAL0115132.1"/>
    </source>
</evidence>
<proteinExistence type="predicted"/>